<dbReference type="InterPro" id="IPR007484">
    <property type="entry name" value="Peptidase_M28"/>
</dbReference>
<protein>
    <submittedName>
        <fullName evidence="2">DUF4910 domain-containing protein</fullName>
    </submittedName>
</protein>
<dbReference type="Gene3D" id="3.40.630.10">
    <property type="entry name" value="Zn peptidases"/>
    <property type="match status" value="1"/>
</dbReference>
<dbReference type="Proteomes" id="UP000886129">
    <property type="component" value="Unassembled WGS sequence"/>
</dbReference>
<gene>
    <name evidence="2" type="ORF">ENL26_02130</name>
</gene>
<proteinExistence type="predicted"/>
<evidence type="ECO:0000313" key="2">
    <source>
        <dbReference type="EMBL" id="HHF08556.1"/>
    </source>
</evidence>
<dbReference type="PANTHER" id="PTHR12147">
    <property type="entry name" value="METALLOPEPTIDASE M28 FAMILY MEMBER"/>
    <property type="match status" value="1"/>
</dbReference>
<dbReference type="EMBL" id="DRTH01000124">
    <property type="protein sequence ID" value="HHF08556.1"/>
    <property type="molecule type" value="Genomic_DNA"/>
</dbReference>
<reference evidence="2" key="1">
    <citation type="journal article" date="2020" name="mSystems">
        <title>Genome- and Community-Level Interaction Insights into Carbon Utilization and Element Cycling Functions of Hydrothermarchaeota in Hydrothermal Sediment.</title>
        <authorList>
            <person name="Zhou Z."/>
            <person name="Liu Y."/>
            <person name="Xu W."/>
            <person name="Pan J."/>
            <person name="Luo Z.H."/>
            <person name="Li M."/>
        </authorList>
    </citation>
    <scope>NUCLEOTIDE SEQUENCE [LARGE SCALE GENOMIC DNA]</scope>
    <source>
        <strain evidence="2">HyVt-80</strain>
    </source>
</reference>
<organism evidence="2">
    <name type="scientific">Kosmotoga arenicorallina</name>
    <dbReference type="NCBI Taxonomy" id="688066"/>
    <lineage>
        <taxon>Bacteria</taxon>
        <taxon>Thermotogati</taxon>
        <taxon>Thermotogota</taxon>
        <taxon>Thermotogae</taxon>
        <taxon>Kosmotogales</taxon>
        <taxon>Kosmotogaceae</taxon>
        <taxon>Kosmotoga</taxon>
    </lineage>
</organism>
<comment type="caution">
    <text evidence="2">The sequence shown here is derived from an EMBL/GenBank/DDBJ whole genome shotgun (WGS) entry which is preliminary data.</text>
</comment>
<dbReference type="AlphaFoldDB" id="A0A7C5DWR5"/>
<sequence>PVKVFKDAVVNGGAKALILSYMRGKCPEIGREPKTNPDVVNYLSIPNTLEDYNYRAFGFSISEKHFNFLKKLLGKNSVVVINAEVETKVMKGSIQVLEIDLTKKQNPYVLITAHLCHPSPGANDNASGSALALELAGIISKEKGFPPTKIALMPEFFGSTPYALEMKRESSMPFLTINLDMVGEDQKKTGSSLLLTETPPVLPKRYDFLLEYNLLKHMPRCDGIPIKRYYRLPYSAGSDHCPFTAMGVSSPFLGHLPDRYYHTDADSPDKVDCKELEWVGNSVLDSLLELISTNPKLDAYIKSKEVSEFVYYCENIRGKPGSRELFSSFLKAFEARKHGFDSLYSQNSFIHSRKKLIPNFEGSIGFDWYYALPEQLKKTLNLNVTSLAELITVSANIIGSRESTELLAEIYYGVPQKAVSEFIDFLVDNGYFMEGEF</sequence>
<feature type="domain" description="Peptidase M28" evidence="1">
    <location>
        <begin position="103"/>
        <end position="284"/>
    </location>
</feature>
<feature type="non-terminal residue" evidence="2">
    <location>
        <position position="1"/>
    </location>
</feature>
<evidence type="ECO:0000259" key="1">
    <source>
        <dbReference type="Pfam" id="PF04389"/>
    </source>
</evidence>
<dbReference type="PANTHER" id="PTHR12147:SF26">
    <property type="entry name" value="PEPTIDASE M28 DOMAIN-CONTAINING PROTEIN"/>
    <property type="match status" value="1"/>
</dbReference>
<name>A0A7C5DWR5_9BACT</name>
<dbReference type="InterPro" id="IPR045175">
    <property type="entry name" value="M28_fam"/>
</dbReference>
<dbReference type="GO" id="GO:0006508">
    <property type="term" value="P:proteolysis"/>
    <property type="evidence" value="ECO:0007669"/>
    <property type="project" value="InterPro"/>
</dbReference>
<accession>A0A7C5DWR5</accession>
<dbReference type="SUPFAM" id="SSF53187">
    <property type="entry name" value="Zn-dependent exopeptidases"/>
    <property type="match status" value="1"/>
</dbReference>
<dbReference type="GO" id="GO:0008235">
    <property type="term" value="F:metalloexopeptidase activity"/>
    <property type="evidence" value="ECO:0007669"/>
    <property type="project" value="InterPro"/>
</dbReference>
<dbReference type="Pfam" id="PF04389">
    <property type="entry name" value="Peptidase_M28"/>
    <property type="match status" value="1"/>
</dbReference>